<feature type="region of interest" description="Disordered" evidence="2">
    <location>
        <begin position="306"/>
        <end position="422"/>
    </location>
</feature>
<dbReference type="Proteomes" id="UP000644507">
    <property type="component" value="Unassembled WGS sequence"/>
</dbReference>
<feature type="transmembrane region" description="Helical" evidence="3">
    <location>
        <begin position="30"/>
        <end position="48"/>
    </location>
</feature>
<comment type="caution">
    <text evidence="4">The sequence shown here is derived from an EMBL/GenBank/DDBJ whole genome shotgun (WGS) entry which is preliminary data.</text>
</comment>
<gene>
    <name evidence="4" type="ORF">GCM10007100_13650</name>
</gene>
<sequence length="459" mass="50529">MAGENPESNWLRMAKTTARRFNWAWFLDKLSLPLLIAGLLGACLIMLARREWTIFPWAPSLAIAAGVLASVALIAWLVARRHFTTQDTALVRLEAAMKLNNSLTAARHGIAPWPKAVTESSDGTSWNWPRLLVPPLATLFLLSLAFLLPISAKNDPNAAPPEEPANRQSLQASIDELRKDEVIDEEYLDEIEEKVKELREQPKEEWFDHSALEATDSLKEAHEQQLKELERDVRKAERALNALQNHSQGMTPETRERLLDEFDQSLEKMNNGAMKPNKELLKQLGDIDPNQLGNLTPEQLDQLRQNMREQAQKMQGAGGQPQPGEGEGEGDEWLDELMQEGGQPGQGQGNEPGQNGPGQNGPGQGGINRGPGTAPGVLGQEGEELGIGGLEGLESRDLSNTLPGDLLELQDGEHNVDKSKVGVREGGAVEDLGEGGELIWKIAPDLHPNEKKALREFFK</sequence>
<feature type="coiled-coil region" evidence="1">
    <location>
        <begin position="212"/>
        <end position="246"/>
    </location>
</feature>
<dbReference type="AlphaFoldDB" id="A0A918TI37"/>
<proteinExistence type="predicted"/>
<reference evidence="4" key="1">
    <citation type="journal article" date="2014" name="Int. J. Syst. Evol. Microbiol.">
        <title>Complete genome sequence of Corynebacterium casei LMG S-19264T (=DSM 44701T), isolated from a smear-ripened cheese.</title>
        <authorList>
            <consortium name="US DOE Joint Genome Institute (JGI-PGF)"/>
            <person name="Walter F."/>
            <person name="Albersmeier A."/>
            <person name="Kalinowski J."/>
            <person name="Ruckert C."/>
        </authorList>
    </citation>
    <scope>NUCLEOTIDE SEQUENCE</scope>
    <source>
        <strain evidence="4">KCTC 12988</strain>
    </source>
</reference>
<keyword evidence="3" id="KW-0812">Transmembrane</keyword>
<evidence type="ECO:0000256" key="3">
    <source>
        <dbReference type="SAM" id="Phobius"/>
    </source>
</evidence>
<evidence type="ECO:0000313" key="4">
    <source>
        <dbReference type="EMBL" id="GHC48961.1"/>
    </source>
</evidence>
<keyword evidence="1" id="KW-0175">Coiled coil</keyword>
<feature type="transmembrane region" description="Helical" evidence="3">
    <location>
        <begin position="60"/>
        <end position="79"/>
    </location>
</feature>
<keyword evidence="3" id="KW-1133">Transmembrane helix</keyword>
<accession>A0A918TI37</accession>
<name>A0A918TI37_9BACT</name>
<evidence type="ECO:0000256" key="1">
    <source>
        <dbReference type="SAM" id="Coils"/>
    </source>
</evidence>
<protein>
    <submittedName>
        <fullName evidence="4">Uncharacterized protein</fullName>
    </submittedName>
</protein>
<feature type="compositionally biased region" description="Low complexity" evidence="2">
    <location>
        <begin position="370"/>
        <end position="380"/>
    </location>
</feature>
<feature type="compositionally biased region" description="Acidic residues" evidence="2">
    <location>
        <begin position="326"/>
        <end position="338"/>
    </location>
</feature>
<evidence type="ECO:0000256" key="2">
    <source>
        <dbReference type="SAM" id="MobiDB-lite"/>
    </source>
</evidence>
<dbReference type="EMBL" id="BMXI01000004">
    <property type="protein sequence ID" value="GHC48961.1"/>
    <property type="molecule type" value="Genomic_DNA"/>
</dbReference>
<keyword evidence="3" id="KW-0472">Membrane</keyword>
<feature type="compositionally biased region" description="Basic and acidic residues" evidence="2">
    <location>
        <begin position="411"/>
        <end position="422"/>
    </location>
</feature>
<organism evidence="4 5">
    <name type="scientific">Roseibacillus persicicus</name>
    <dbReference type="NCBI Taxonomy" id="454148"/>
    <lineage>
        <taxon>Bacteria</taxon>
        <taxon>Pseudomonadati</taxon>
        <taxon>Verrucomicrobiota</taxon>
        <taxon>Verrucomicrobiia</taxon>
        <taxon>Verrucomicrobiales</taxon>
        <taxon>Verrucomicrobiaceae</taxon>
        <taxon>Roseibacillus</taxon>
    </lineage>
</organism>
<keyword evidence="5" id="KW-1185">Reference proteome</keyword>
<feature type="compositionally biased region" description="Gly residues" evidence="2">
    <location>
        <begin position="342"/>
        <end position="369"/>
    </location>
</feature>
<reference evidence="4" key="2">
    <citation type="submission" date="2020-09" db="EMBL/GenBank/DDBJ databases">
        <authorList>
            <person name="Sun Q."/>
            <person name="Kim S."/>
        </authorList>
    </citation>
    <scope>NUCLEOTIDE SEQUENCE</scope>
    <source>
        <strain evidence="4">KCTC 12988</strain>
    </source>
</reference>
<evidence type="ECO:0000313" key="5">
    <source>
        <dbReference type="Proteomes" id="UP000644507"/>
    </source>
</evidence>
<dbReference type="RefSeq" id="WP_189568718.1">
    <property type="nucleotide sequence ID" value="NZ_BMXI01000004.1"/>
</dbReference>